<dbReference type="EMBL" id="SOFS01000046">
    <property type="protein sequence ID" value="TFC16539.1"/>
    <property type="molecule type" value="Genomic_DNA"/>
</dbReference>
<evidence type="ECO:0000313" key="2">
    <source>
        <dbReference type="Proteomes" id="UP000297604"/>
    </source>
</evidence>
<dbReference type="RefSeq" id="WP_134562281.1">
    <property type="nucleotide sequence ID" value="NZ_SOFS01000046.1"/>
</dbReference>
<comment type="caution">
    <text evidence="1">The sequence shown here is derived from an EMBL/GenBank/DDBJ whole genome shotgun (WGS) entry which is preliminary data.</text>
</comment>
<evidence type="ECO:0000313" key="1">
    <source>
        <dbReference type="EMBL" id="TFC16539.1"/>
    </source>
</evidence>
<organism evidence="1 2">
    <name type="scientific">Cryobacterium glucosi</name>
    <dbReference type="NCBI Taxonomy" id="1259175"/>
    <lineage>
        <taxon>Bacteria</taxon>
        <taxon>Bacillati</taxon>
        <taxon>Actinomycetota</taxon>
        <taxon>Actinomycetes</taxon>
        <taxon>Micrococcales</taxon>
        <taxon>Microbacteriaceae</taxon>
        <taxon>Cryobacterium</taxon>
    </lineage>
</organism>
<keyword evidence="2" id="KW-1185">Reference proteome</keyword>
<gene>
    <name evidence="1" type="ORF">E3O46_17965</name>
</gene>
<protein>
    <submittedName>
        <fullName evidence="1">Uncharacterized protein</fullName>
    </submittedName>
</protein>
<name>A0ABY2II06_9MICO</name>
<sequence>MVDSLTDDATGCYVVTTQSASRYWLDLDRRLLRRVPSPSFPDRLQLRRDGEDIDLLEVVRCRVGRPLVLLINLNVPGVWLTTRESTPVTRIESVPKALVR</sequence>
<accession>A0ABY2II06</accession>
<proteinExistence type="predicted"/>
<reference evidence="1 2" key="1">
    <citation type="submission" date="2019-03" db="EMBL/GenBank/DDBJ databases">
        <title>Genomics of glacier-inhabiting Cryobacterium strains.</title>
        <authorList>
            <person name="Liu Q."/>
            <person name="Xin Y.-H."/>
        </authorList>
    </citation>
    <scope>NUCLEOTIDE SEQUENCE [LARGE SCALE GENOMIC DNA]</scope>
    <source>
        <strain evidence="1 2">MDB1-5</strain>
    </source>
</reference>
<dbReference type="Proteomes" id="UP000297604">
    <property type="component" value="Unassembled WGS sequence"/>
</dbReference>